<gene>
    <name evidence="1" type="ORF">BN2475_240004</name>
</gene>
<reference evidence="1 2" key="1">
    <citation type="submission" date="2016-12" db="EMBL/GenBank/DDBJ databases">
        <authorList>
            <person name="Song W.-J."/>
            <person name="Kurnit D.M."/>
        </authorList>
    </citation>
    <scope>NUCLEOTIDE SEQUENCE [LARGE SCALE GENOMIC DNA]</scope>
    <source>
        <strain evidence="1 2">STM7296</strain>
    </source>
</reference>
<proteinExistence type="predicted"/>
<accession>A0A1N7RZ34</accession>
<keyword evidence="2" id="KW-1185">Reference proteome</keyword>
<protein>
    <submittedName>
        <fullName evidence="1">Uncharacterized protein</fullName>
    </submittedName>
</protein>
<evidence type="ECO:0000313" key="2">
    <source>
        <dbReference type="Proteomes" id="UP000187012"/>
    </source>
</evidence>
<dbReference type="AlphaFoldDB" id="A0A1N7RZ34"/>
<dbReference type="STRING" id="1247936.BN2475_240004"/>
<organism evidence="1 2">
    <name type="scientific">Paraburkholderia ribeironis</name>
    <dbReference type="NCBI Taxonomy" id="1247936"/>
    <lineage>
        <taxon>Bacteria</taxon>
        <taxon>Pseudomonadati</taxon>
        <taxon>Pseudomonadota</taxon>
        <taxon>Betaproteobacteria</taxon>
        <taxon>Burkholderiales</taxon>
        <taxon>Burkholderiaceae</taxon>
        <taxon>Paraburkholderia</taxon>
    </lineage>
</organism>
<name>A0A1N7RZ34_9BURK</name>
<evidence type="ECO:0000313" key="1">
    <source>
        <dbReference type="EMBL" id="SIT39975.1"/>
    </source>
</evidence>
<dbReference type="EMBL" id="CYGX02000024">
    <property type="protein sequence ID" value="SIT39975.1"/>
    <property type="molecule type" value="Genomic_DNA"/>
</dbReference>
<dbReference type="Proteomes" id="UP000187012">
    <property type="component" value="Unassembled WGS sequence"/>
</dbReference>
<sequence>MFGTLAFSALDKALETAILCASPLWADCLHDGFVTGSDLSEDAAFRGNHSQSLAAAKWPIATSAEIYPSTLYGIRF</sequence>